<sequence>MQAVPSLVGTGTAIAAAASGLVFGQPINQSHNSDHHEIQTTARAKARGHKKTISIDQVLPLRTSRISILPSRRPATSSAATSSIGPELHALAGSPRQTSRPPLSRRHRPQNTQVSPPPSSGRHHLPLPGDPWNLLPSAAVKEEPKDSSLPGANSWFRRLSLRPLSQHGSLESSILADSVSFTISHGSAAPMLSRPVSASKPSSPNKLVKRSFPKLKQPEHGPNRKSKGHLPGLRRPATSHQRSATLQQFRADIDVAYLSPHPKYSFDEPVSPEELLGASPIEDVEQSPRSRPAPRKLGWTSFFHTKTREIETRAISRSRADGTGDAAAAAAGGFRTKGAISKRIFFHPGSCFSRCEGPYLVKPKMVSRNSTVSGSLVPCHPDEGNATTAGKGRRAKDGRDSARRVEVDADVVPAVRPRRSFSCSFAHTTAWASKATAPGNLWRSKCVATAHEYASDHGSLQQRHMSAPSRGVNVPPAVGLFQDGPNDMANMHMFMQPSQPSGLIHHTDRATSALNSASASAAAAAAAATALPRRHEAPGSKTSSPPARLSNLPGRHVDTSRRTSPVAGLASYSMRPGQQSGSSSTSASAVVSPRRASHHGDRLYTMDGLDSDARDVNSGDDDDTDFKSDAFGSVRTAGSSRARAVETPIESVYDESPPSTGGMKKSKRSSLQENLDHTWNENSRIVEEDEMTATPIRPSAHTKQPKRERKDDTRLASDSPSPRTSRQIACDADGFSVDVDDDGFDEDWTRDDDDALLNVLLSSSKGCSRSPSHAANIHSNVQLALASIEGNSPSTYSTPGLARPERLVSNLFDWSEPPPAHDKLHPTGGAPRPQTAYSKQLGDPRGGRSVVRRGPVPTHVRSQSVPIVHEGLDDAKLSGPKYSTWGLGTKTVSEDWDEDFEFAGDNNNGPGGRENHDLFAVPESIRASQPSVRAHSGQIREFSLLVNDLKRLCRHGRELNMLNGDDKSIWKEAEGIIALASPDEDPIHDDDEDDESGSGSSLYADAFELSSSGGGGGCEGEERVFAFPIEIPDSVLERNEPAMSKTAVIRERQSPRRRSVFSPDDDIFGTSWPLADDDQLRSNRPSRPRTPERQPTKAQDVTVVVRSVVETMEQRCLKAAGESGRSTGLQNGYNATNRMHFDTNSLKALVRRAGELRDILADMIRKADQLTQTPFHTPRHEKDVNSSPAFTRVFDDPGPSPSSARRIVRNGDKSAAAAPLVEYPLTDNSSPSNMGRRVPLMTVN</sequence>
<comment type="caution">
    <text evidence="2">The sequence shown here is derived from an EMBL/GenBank/DDBJ whole genome shotgun (WGS) entry which is preliminary data.</text>
</comment>
<keyword evidence="3" id="KW-1185">Reference proteome</keyword>
<accession>A0A9P7SWY8</accession>
<proteinExistence type="predicted"/>
<feature type="compositionally biased region" description="Polar residues" evidence="1">
    <location>
        <begin position="716"/>
        <end position="727"/>
    </location>
</feature>
<evidence type="ECO:0000313" key="2">
    <source>
        <dbReference type="EMBL" id="KAG6001476.1"/>
    </source>
</evidence>
<feature type="region of interest" description="Disordered" evidence="1">
    <location>
        <begin position="372"/>
        <end position="401"/>
    </location>
</feature>
<dbReference type="InterPro" id="IPR045342">
    <property type="entry name" value="Etd1"/>
</dbReference>
<dbReference type="Proteomes" id="UP000748025">
    <property type="component" value="Unassembled WGS sequence"/>
</dbReference>
<feature type="region of interest" description="Disordered" evidence="1">
    <location>
        <begin position="69"/>
        <end position="136"/>
    </location>
</feature>
<dbReference type="Pfam" id="PF20162">
    <property type="entry name" value="Etd1"/>
    <property type="match status" value="1"/>
</dbReference>
<name>A0A9P7SWY8_9HYPO</name>
<feature type="region of interest" description="Disordered" evidence="1">
    <location>
        <begin position="191"/>
        <end position="243"/>
    </location>
</feature>
<feature type="region of interest" description="Disordered" evidence="1">
    <location>
        <begin position="1174"/>
        <end position="1244"/>
    </location>
</feature>
<evidence type="ECO:0000256" key="1">
    <source>
        <dbReference type="SAM" id="MobiDB-lite"/>
    </source>
</evidence>
<reference evidence="2" key="1">
    <citation type="journal article" date="2020" name="bioRxiv">
        <title>Whole genome comparisons of ergot fungi reveals the divergence and evolution of species within the genus Claviceps are the result of varying mechanisms driving genome evolution and host range expansion.</title>
        <authorList>
            <person name="Wyka S.A."/>
            <person name="Mondo S.J."/>
            <person name="Liu M."/>
            <person name="Dettman J."/>
            <person name="Nalam V."/>
            <person name="Broders K.D."/>
        </authorList>
    </citation>
    <scope>NUCLEOTIDE SEQUENCE</scope>
    <source>
        <strain evidence="2">CCC 602</strain>
    </source>
</reference>
<protein>
    <submittedName>
        <fullName evidence="2">Uncharacterized protein</fullName>
    </submittedName>
</protein>
<dbReference type="GO" id="GO:0005096">
    <property type="term" value="F:GTPase activator activity"/>
    <property type="evidence" value="ECO:0007669"/>
    <property type="project" value="InterPro"/>
</dbReference>
<dbReference type="EMBL" id="SRPW01001423">
    <property type="protein sequence ID" value="KAG6001476.1"/>
    <property type="molecule type" value="Genomic_DNA"/>
</dbReference>
<dbReference type="OrthoDB" id="5346713at2759"/>
<gene>
    <name evidence="2" type="ORF">E4U43_001308</name>
</gene>
<evidence type="ECO:0000313" key="3">
    <source>
        <dbReference type="Proteomes" id="UP000748025"/>
    </source>
</evidence>
<feature type="compositionally biased region" description="Acidic residues" evidence="1">
    <location>
        <begin position="982"/>
        <end position="996"/>
    </location>
</feature>
<feature type="compositionally biased region" description="Low complexity" evidence="1">
    <location>
        <begin position="70"/>
        <end position="83"/>
    </location>
</feature>
<organism evidence="2 3">
    <name type="scientific">Claviceps pusilla</name>
    <dbReference type="NCBI Taxonomy" id="123648"/>
    <lineage>
        <taxon>Eukaryota</taxon>
        <taxon>Fungi</taxon>
        <taxon>Dikarya</taxon>
        <taxon>Ascomycota</taxon>
        <taxon>Pezizomycotina</taxon>
        <taxon>Sordariomycetes</taxon>
        <taxon>Hypocreomycetidae</taxon>
        <taxon>Hypocreales</taxon>
        <taxon>Clavicipitaceae</taxon>
        <taxon>Claviceps</taxon>
    </lineage>
</organism>
<feature type="region of interest" description="Disordered" evidence="1">
    <location>
        <begin position="1046"/>
        <end position="1100"/>
    </location>
</feature>
<feature type="region of interest" description="Disordered" evidence="1">
    <location>
        <begin position="525"/>
        <end position="732"/>
    </location>
</feature>
<dbReference type="GO" id="GO:1902412">
    <property type="term" value="P:regulation of mitotic cytokinesis"/>
    <property type="evidence" value="ECO:0007669"/>
    <property type="project" value="InterPro"/>
</dbReference>
<feature type="region of interest" description="Disordered" evidence="1">
    <location>
        <begin position="982"/>
        <end position="1001"/>
    </location>
</feature>
<feature type="region of interest" description="Disordered" evidence="1">
    <location>
        <begin position="816"/>
        <end position="854"/>
    </location>
</feature>
<dbReference type="AlphaFoldDB" id="A0A9P7SWY8"/>
<feature type="compositionally biased region" description="Low complexity" evidence="1">
    <location>
        <begin position="575"/>
        <end position="594"/>
    </location>
</feature>